<keyword evidence="1" id="KW-0732">Signal</keyword>
<evidence type="ECO:0000256" key="1">
    <source>
        <dbReference type="SAM" id="SignalP"/>
    </source>
</evidence>
<evidence type="ECO:0000313" key="2">
    <source>
        <dbReference type="EMBL" id="CAE2284965.1"/>
    </source>
</evidence>
<feature type="signal peptide" evidence="1">
    <location>
        <begin position="1"/>
        <end position="17"/>
    </location>
</feature>
<sequence>MRLQQLCAAWATALVRQSFLVTVHTSILQHLHWEVQLLYVWAGRAPTAQNVAKEQTAVAEEHCIKWMKASARCAGLHGLQIEQLRCVARTKQRHGSGATCLLLLLSRACFPERPLPEARKALFASAIKVAVGRPTARQAHKCVRQHIDEAISTPERWPSPCVWQRGKWYWNLQVSRFG</sequence>
<proteinExistence type="predicted"/>
<name>A0A7S4NGH2_9EUKA</name>
<dbReference type="AlphaFoldDB" id="A0A7S4NGH2"/>
<reference evidence="2" key="1">
    <citation type="submission" date="2021-01" db="EMBL/GenBank/DDBJ databases">
        <authorList>
            <person name="Corre E."/>
            <person name="Pelletier E."/>
            <person name="Niang G."/>
            <person name="Scheremetjew M."/>
            <person name="Finn R."/>
            <person name="Kale V."/>
            <person name="Holt S."/>
            <person name="Cochrane G."/>
            <person name="Meng A."/>
            <person name="Brown T."/>
            <person name="Cohen L."/>
        </authorList>
    </citation>
    <scope>NUCLEOTIDE SEQUENCE</scope>
    <source>
        <strain evidence="2">UIO037</strain>
    </source>
</reference>
<organism evidence="2">
    <name type="scientific">Prymnesium polylepis</name>
    <dbReference type="NCBI Taxonomy" id="72548"/>
    <lineage>
        <taxon>Eukaryota</taxon>
        <taxon>Haptista</taxon>
        <taxon>Haptophyta</taxon>
        <taxon>Prymnesiophyceae</taxon>
        <taxon>Prymnesiales</taxon>
        <taxon>Prymnesiaceae</taxon>
        <taxon>Prymnesium</taxon>
    </lineage>
</organism>
<feature type="chain" id="PRO_5031247194" description="Secreted protein" evidence="1">
    <location>
        <begin position="18"/>
        <end position="178"/>
    </location>
</feature>
<gene>
    <name evidence="2" type="ORF">CPOL0286_LOCUS18505</name>
</gene>
<evidence type="ECO:0008006" key="3">
    <source>
        <dbReference type="Google" id="ProtNLM"/>
    </source>
</evidence>
<accession>A0A7S4NGH2</accession>
<protein>
    <recommendedName>
        <fullName evidence="3">Secreted protein</fullName>
    </recommendedName>
</protein>
<dbReference type="EMBL" id="HBKO01040306">
    <property type="protein sequence ID" value="CAE2284965.1"/>
    <property type="molecule type" value="Transcribed_RNA"/>
</dbReference>